<name>A0A7X2RRA0_9PSED</name>
<dbReference type="RefSeq" id="WP_154743293.1">
    <property type="nucleotide sequence ID" value="NZ_JBHSTG010000001.1"/>
</dbReference>
<gene>
    <name evidence="1" type="ORF">GIR22_10625</name>
</gene>
<keyword evidence="2" id="KW-1185">Reference proteome</keyword>
<dbReference type="Proteomes" id="UP000431485">
    <property type="component" value="Unassembled WGS sequence"/>
</dbReference>
<proteinExistence type="predicted"/>
<sequence>MMDFYRSSSHVVPARNCIKEYSDVKGAYDQMSLNVQRQAPALTFAAKEKSVAASAPSPSDSPGGSIGIMAEAGKFIERAREVLDYLASGLRKIVSALSSLLILWFGKS</sequence>
<dbReference type="EMBL" id="WLYI01000012">
    <property type="protein sequence ID" value="MTD19583.1"/>
    <property type="molecule type" value="Genomic_DNA"/>
</dbReference>
<protein>
    <submittedName>
        <fullName evidence="1">Uncharacterized protein</fullName>
    </submittedName>
</protein>
<evidence type="ECO:0000313" key="1">
    <source>
        <dbReference type="EMBL" id="MTD19583.1"/>
    </source>
</evidence>
<accession>A0A7X2RRA0</accession>
<dbReference type="AlphaFoldDB" id="A0A7X2RRA0"/>
<organism evidence="1 2">
    <name type="scientific">Pseudomonas karstica</name>
    <dbReference type="NCBI Taxonomy" id="1055468"/>
    <lineage>
        <taxon>Bacteria</taxon>
        <taxon>Pseudomonadati</taxon>
        <taxon>Pseudomonadota</taxon>
        <taxon>Gammaproteobacteria</taxon>
        <taxon>Pseudomonadales</taxon>
        <taxon>Pseudomonadaceae</taxon>
        <taxon>Pseudomonas</taxon>
    </lineage>
</organism>
<comment type="caution">
    <text evidence="1">The sequence shown here is derived from an EMBL/GenBank/DDBJ whole genome shotgun (WGS) entry which is preliminary data.</text>
</comment>
<reference evidence="1 2" key="1">
    <citation type="submission" date="2019-11" db="EMBL/GenBank/DDBJ databases">
        <title>Pseudmonas karstica sp. nov. and Pseudomonas spelaei sp. nov. from caves.</title>
        <authorList>
            <person name="Zeman M."/>
        </authorList>
    </citation>
    <scope>NUCLEOTIDE SEQUENCE [LARGE SCALE GENOMIC DNA]</scope>
    <source>
        <strain evidence="1 2">CCM 7891</strain>
    </source>
</reference>
<evidence type="ECO:0000313" key="2">
    <source>
        <dbReference type="Proteomes" id="UP000431485"/>
    </source>
</evidence>